<organism evidence="12 13">
    <name type="scientific">Artemisia annua</name>
    <name type="common">Sweet wormwood</name>
    <dbReference type="NCBI Taxonomy" id="35608"/>
    <lineage>
        <taxon>Eukaryota</taxon>
        <taxon>Viridiplantae</taxon>
        <taxon>Streptophyta</taxon>
        <taxon>Embryophyta</taxon>
        <taxon>Tracheophyta</taxon>
        <taxon>Spermatophyta</taxon>
        <taxon>Magnoliopsida</taxon>
        <taxon>eudicotyledons</taxon>
        <taxon>Gunneridae</taxon>
        <taxon>Pentapetalae</taxon>
        <taxon>asterids</taxon>
        <taxon>campanulids</taxon>
        <taxon>Asterales</taxon>
        <taxon>Asteraceae</taxon>
        <taxon>Asteroideae</taxon>
        <taxon>Anthemideae</taxon>
        <taxon>Artemisiinae</taxon>
        <taxon>Artemisia</taxon>
    </lineage>
</organism>
<evidence type="ECO:0000313" key="12">
    <source>
        <dbReference type="EMBL" id="PWA29948.1"/>
    </source>
</evidence>
<keyword evidence="5" id="KW-0851">Voltage-gated channel</keyword>
<evidence type="ECO:0000256" key="2">
    <source>
        <dbReference type="ARBA" id="ARBA00022538"/>
    </source>
</evidence>
<accession>A0A2U1KA65</accession>
<evidence type="ECO:0000313" key="13">
    <source>
        <dbReference type="Proteomes" id="UP000245207"/>
    </source>
</evidence>
<keyword evidence="2" id="KW-0633">Potassium transport</keyword>
<dbReference type="EMBL" id="PKPP01026562">
    <property type="protein sequence ID" value="PWA29948.1"/>
    <property type="molecule type" value="Genomic_DNA"/>
</dbReference>
<evidence type="ECO:0000256" key="4">
    <source>
        <dbReference type="ARBA" id="ARBA00022826"/>
    </source>
</evidence>
<keyword evidence="5" id="KW-0813">Transport</keyword>
<dbReference type="InterPro" id="IPR005821">
    <property type="entry name" value="Ion_trans_dom"/>
</dbReference>
<dbReference type="STRING" id="35608.A0A2U1KA65"/>
<evidence type="ECO:0000256" key="10">
    <source>
        <dbReference type="SAM" id="Phobius"/>
    </source>
</evidence>
<evidence type="ECO:0000256" key="7">
    <source>
        <dbReference type="ARBA" id="ARBA00022989"/>
    </source>
</evidence>
<keyword evidence="4" id="KW-0631">Potassium channel</keyword>
<dbReference type="GO" id="GO:0005249">
    <property type="term" value="F:voltage-gated potassium channel activity"/>
    <property type="evidence" value="ECO:0007669"/>
    <property type="project" value="InterPro"/>
</dbReference>
<feature type="transmembrane region" description="Helical" evidence="10">
    <location>
        <begin position="170"/>
        <end position="194"/>
    </location>
</feature>
<dbReference type="PANTHER" id="PTHR45743:SF21">
    <property type="entry name" value="POTASSIUM CHANNEL AKT2_3"/>
    <property type="match status" value="1"/>
</dbReference>
<dbReference type="OrthoDB" id="426293at2759"/>
<dbReference type="PANTHER" id="PTHR45743">
    <property type="entry name" value="POTASSIUM CHANNEL AKT1"/>
    <property type="match status" value="1"/>
</dbReference>
<dbReference type="Proteomes" id="UP000245207">
    <property type="component" value="Unassembled WGS sequence"/>
</dbReference>
<evidence type="ECO:0000259" key="11">
    <source>
        <dbReference type="Pfam" id="PF00520"/>
    </source>
</evidence>
<evidence type="ECO:0000256" key="3">
    <source>
        <dbReference type="ARBA" id="ARBA00022692"/>
    </source>
</evidence>
<dbReference type="Pfam" id="PF00520">
    <property type="entry name" value="Ion_trans"/>
    <property type="match status" value="1"/>
</dbReference>
<name>A0A2U1KA65_ARTAN</name>
<keyword evidence="5" id="KW-0406">Ion transport</keyword>
<dbReference type="AlphaFoldDB" id="A0A2U1KA65"/>
<comment type="subcellular location">
    <subcellularLocation>
        <location evidence="1">Membrane</location>
        <topology evidence="1">Multi-pass membrane protein</topology>
    </subcellularLocation>
</comment>
<dbReference type="Gene3D" id="1.10.287.70">
    <property type="match status" value="1"/>
</dbReference>
<keyword evidence="7 10" id="KW-1133">Transmembrane helix</keyword>
<dbReference type="InterPro" id="IPR045319">
    <property type="entry name" value="KAT/AKT"/>
</dbReference>
<evidence type="ECO:0000256" key="6">
    <source>
        <dbReference type="ARBA" id="ARBA00022958"/>
    </source>
</evidence>
<dbReference type="GO" id="GO:0034702">
    <property type="term" value="C:monoatomic ion channel complex"/>
    <property type="evidence" value="ECO:0007669"/>
    <property type="project" value="UniProtKB-KW"/>
</dbReference>
<keyword evidence="9" id="KW-0407">Ion channel</keyword>
<evidence type="ECO:0000256" key="1">
    <source>
        <dbReference type="ARBA" id="ARBA00004141"/>
    </source>
</evidence>
<reference evidence="12 13" key="1">
    <citation type="journal article" date="2018" name="Mol. Plant">
        <title>The genome of Artemisia annua provides insight into the evolution of Asteraceae family and artemisinin biosynthesis.</title>
        <authorList>
            <person name="Shen Q."/>
            <person name="Zhang L."/>
            <person name="Liao Z."/>
            <person name="Wang S."/>
            <person name="Yan T."/>
            <person name="Shi P."/>
            <person name="Liu M."/>
            <person name="Fu X."/>
            <person name="Pan Q."/>
            <person name="Wang Y."/>
            <person name="Lv Z."/>
            <person name="Lu X."/>
            <person name="Zhang F."/>
            <person name="Jiang W."/>
            <person name="Ma Y."/>
            <person name="Chen M."/>
            <person name="Hao X."/>
            <person name="Li L."/>
            <person name="Tang Y."/>
            <person name="Lv G."/>
            <person name="Zhou Y."/>
            <person name="Sun X."/>
            <person name="Brodelius P.E."/>
            <person name="Rose J.K.C."/>
            <person name="Tang K."/>
        </authorList>
    </citation>
    <scope>NUCLEOTIDE SEQUENCE [LARGE SCALE GENOMIC DNA]</scope>
    <source>
        <strain evidence="13">cv. Huhao1</strain>
        <tissue evidence="12">Leaf</tissue>
    </source>
</reference>
<feature type="domain" description="Ion transport" evidence="11">
    <location>
        <begin position="147"/>
        <end position="254"/>
    </location>
</feature>
<evidence type="ECO:0000256" key="9">
    <source>
        <dbReference type="ARBA" id="ARBA00023303"/>
    </source>
</evidence>
<keyword evidence="13" id="KW-1185">Reference proteome</keyword>
<comment type="caution">
    <text evidence="12">The sequence shown here is derived from an EMBL/GenBank/DDBJ whole genome shotgun (WGS) entry which is preliminary data.</text>
</comment>
<proteinExistence type="predicted"/>
<keyword evidence="6" id="KW-0630">Potassium</keyword>
<evidence type="ECO:0000256" key="8">
    <source>
        <dbReference type="ARBA" id="ARBA00023136"/>
    </source>
</evidence>
<evidence type="ECO:0000256" key="5">
    <source>
        <dbReference type="ARBA" id="ARBA00022882"/>
    </source>
</evidence>
<keyword evidence="3 10" id="KW-0812">Transmembrane</keyword>
<feature type="transmembrane region" description="Helical" evidence="10">
    <location>
        <begin position="110"/>
        <end position="134"/>
    </location>
</feature>
<keyword evidence="8 10" id="KW-0472">Membrane</keyword>
<dbReference type="SUPFAM" id="SSF81324">
    <property type="entry name" value="Voltage-gated potassium channels"/>
    <property type="match status" value="1"/>
</dbReference>
<protein>
    <submittedName>
        <fullName evidence="12">Potassium transport 2/3</fullName>
    </submittedName>
</protein>
<gene>
    <name evidence="12" type="ORF">CTI12_AA626560</name>
</gene>
<sequence length="262" mass="30604">MAKVYYNSELLIIQALKIGGNPVAMNIVGKGISTQDHLLFLLLLFDAQTKNVFTLCWNRWSRNIKLRKLFCMMLHEQCKIHELEIFVYSALAYPFEAAFLKTSSRSLTKIYILDSIVDAFFLVDLVLTFFVGFFDPRTQLLIFDPKIYSALAYPFEAAFLKTSSRSLTKIYILDSIVDAFFLVDLVLTFFVGFFDPRTQLLIFDPKSIALRYLKTWFIPDLVSTLPFELCFYLLTRKHNLLFTVLGLLRLSRFRHVEEFFTR</sequence>